<sequence>MAIGDVVSDPATLEETREATKAVYHQGQEHVKRDAEAMANVFDVKEAEPRSEPQAKATLVPAKSSDAVEHAEGLASYQEDQSPRLPTHGHLHDQNRGSDTSEFADWIEIGTLRLSPPDIPTDAVSRTTSGEDADSAIDDACDGVALAAGTGGPVLGLVQLTDSRHVKSVVAPVAEDLLVKLSADQGGDLQSIPHRYLPRGPLTKPTDSQATANKPKSVKKSKGTKTPPPSPSKPPKAGTK</sequence>
<gene>
    <name evidence="2" type="ORF">EW145_g179</name>
</gene>
<evidence type="ECO:0000313" key="2">
    <source>
        <dbReference type="EMBL" id="THH12174.1"/>
    </source>
</evidence>
<dbReference type="EMBL" id="SGPK01000003">
    <property type="protein sequence ID" value="THH12174.1"/>
    <property type="molecule type" value="Genomic_DNA"/>
</dbReference>
<name>A0A4S4LJD9_9AGAM</name>
<feature type="region of interest" description="Disordered" evidence="1">
    <location>
        <begin position="184"/>
        <end position="240"/>
    </location>
</feature>
<feature type="compositionally biased region" description="Basic and acidic residues" evidence="1">
    <location>
        <begin position="44"/>
        <end position="53"/>
    </location>
</feature>
<dbReference type="AlphaFoldDB" id="A0A4S4LJD9"/>
<keyword evidence="3" id="KW-1185">Reference proteome</keyword>
<feature type="region of interest" description="Disordered" evidence="1">
    <location>
        <begin position="44"/>
        <end position="98"/>
    </location>
</feature>
<evidence type="ECO:0000256" key="1">
    <source>
        <dbReference type="SAM" id="MobiDB-lite"/>
    </source>
</evidence>
<reference evidence="2 3" key="1">
    <citation type="submission" date="2019-02" db="EMBL/GenBank/DDBJ databases">
        <title>Genome sequencing of the rare red list fungi Phellinidium pouzarii.</title>
        <authorList>
            <person name="Buettner E."/>
            <person name="Kellner H."/>
        </authorList>
    </citation>
    <scope>NUCLEOTIDE SEQUENCE [LARGE SCALE GENOMIC DNA]</scope>
    <source>
        <strain evidence="2 3">DSM 108285</strain>
    </source>
</reference>
<accession>A0A4S4LJD9</accession>
<protein>
    <submittedName>
        <fullName evidence="2">Uncharacterized protein</fullName>
    </submittedName>
</protein>
<comment type="caution">
    <text evidence="2">The sequence shown here is derived from an EMBL/GenBank/DDBJ whole genome shotgun (WGS) entry which is preliminary data.</text>
</comment>
<organism evidence="2 3">
    <name type="scientific">Phellinidium pouzarii</name>
    <dbReference type="NCBI Taxonomy" id="167371"/>
    <lineage>
        <taxon>Eukaryota</taxon>
        <taxon>Fungi</taxon>
        <taxon>Dikarya</taxon>
        <taxon>Basidiomycota</taxon>
        <taxon>Agaricomycotina</taxon>
        <taxon>Agaricomycetes</taxon>
        <taxon>Hymenochaetales</taxon>
        <taxon>Hymenochaetaceae</taxon>
        <taxon>Phellinidium</taxon>
    </lineage>
</organism>
<proteinExistence type="predicted"/>
<evidence type="ECO:0000313" key="3">
    <source>
        <dbReference type="Proteomes" id="UP000308199"/>
    </source>
</evidence>
<dbReference type="Proteomes" id="UP000308199">
    <property type="component" value="Unassembled WGS sequence"/>
</dbReference>